<dbReference type="Proteomes" id="UP000300142">
    <property type="component" value="Unassembled WGS sequence"/>
</dbReference>
<dbReference type="PROSITE" id="PS00742">
    <property type="entry name" value="PEP_ENZYMES_2"/>
    <property type="match status" value="1"/>
</dbReference>
<evidence type="ECO:0000256" key="8">
    <source>
        <dbReference type="ARBA" id="ARBA00012095"/>
    </source>
</evidence>
<dbReference type="InterPro" id="IPR001020">
    <property type="entry name" value="PTS_HPr_His_P_site"/>
</dbReference>
<protein>
    <recommendedName>
        <fullName evidence="10">Phosphocarrier protein HPr</fullName>
        <ecNumber evidence="8">2.7.1.121</ecNumber>
        <ecNumber evidence="9">2.7.3.9</ecNumber>
    </recommendedName>
</protein>
<gene>
    <name evidence="22" type="ORF">SR1949_35770</name>
</gene>
<reference evidence="23" key="1">
    <citation type="submission" date="2019-02" db="EMBL/GenBank/DDBJ databases">
        <title>Draft genome sequence of Sphaerospermopsis reniformis NIES-1949.</title>
        <authorList>
            <person name="Yamaguchi H."/>
            <person name="Suzuki S."/>
            <person name="Kawachi M."/>
        </authorList>
    </citation>
    <scope>NUCLEOTIDE SEQUENCE [LARGE SCALE GENOMIC DNA]</scope>
    <source>
        <strain evidence="23">NIES-1949</strain>
    </source>
</reference>
<dbReference type="GO" id="GO:0047324">
    <property type="term" value="F:phosphoenolpyruvate-glycerone phosphotransferase activity"/>
    <property type="evidence" value="ECO:0007669"/>
    <property type="project" value="UniProtKB-EC"/>
</dbReference>
<dbReference type="InterPro" id="IPR040442">
    <property type="entry name" value="Pyrv_kinase-like_dom_sf"/>
</dbReference>
<dbReference type="InterPro" id="IPR000032">
    <property type="entry name" value="HPr-like"/>
</dbReference>
<dbReference type="PRINTS" id="PR01736">
    <property type="entry name" value="PHPHTRNFRASE"/>
</dbReference>
<keyword evidence="16" id="KW-0479">Metal-binding</keyword>
<dbReference type="Pfam" id="PF05524">
    <property type="entry name" value="PEP-utilisers_N"/>
    <property type="match status" value="1"/>
</dbReference>
<comment type="function">
    <text evidence="4">Component of the dihydroxyacetone kinase complex, which is responsible for the phosphoenolpyruvate (PEP)-dependent phosphorylation of dihydroxyacetone. DhaM serves as the phosphoryl donor. Is phosphorylated by phosphoenolpyruvate in an EI- and HPr-dependent reaction, and a phosphorelay system on histidine residues finally leads to phosphoryl transfer to DhaL and dihydroxyacetone.</text>
</comment>
<evidence type="ECO:0000256" key="14">
    <source>
        <dbReference type="ARBA" id="ARBA00022679"/>
    </source>
</evidence>
<dbReference type="Gene3D" id="1.10.274.10">
    <property type="entry name" value="PtsI, HPr-binding domain"/>
    <property type="match status" value="1"/>
</dbReference>
<dbReference type="Gene3D" id="3.30.1340.10">
    <property type="entry name" value="HPr-like"/>
    <property type="match status" value="1"/>
</dbReference>
<comment type="catalytic activity">
    <reaction evidence="2">
        <text>dihydroxyacetone + phosphoenolpyruvate = dihydroxyacetone phosphate + pyruvate</text>
        <dbReference type="Rhea" id="RHEA:18381"/>
        <dbReference type="ChEBI" id="CHEBI:15361"/>
        <dbReference type="ChEBI" id="CHEBI:16016"/>
        <dbReference type="ChEBI" id="CHEBI:57642"/>
        <dbReference type="ChEBI" id="CHEBI:58702"/>
        <dbReference type="EC" id="2.7.1.121"/>
    </reaction>
</comment>
<evidence type="ECO:0000259" key="20">
    <source>
        <dbReference type="PROSITE" id="PS51096"/>
    </source>
</evidence>
<accession>A0A480A1U3</accession>
<dbReference type="GO" id="GO:0008965">
    <property type="term" value="F:phosphoenolpyruvate-protein phosphotransferase activity"/>
    <property type="evidence" value="ECO:0007669"/>
    <property type="project" value="UniProtKB-EC"/>
</dbReference>
<dbReference type="InterPro" id="IPR015813">
    <property type="entry name" value="Pyrv/PenolPyrv_kinase-like_dom"/>
</dbReference>
<comment type="similarity">
    <text evidence="7">Belongs to the PEP-utilizing enzyme family.</text>
</comment>
<dbReference type="Gene3D" id="3.20.20.60">
    <property type="entry name" value="Phosphoenolpyruvate-binding domains"/>
    <property type="match status" value="1"/>
</dbReference>
<organism evidence="22 23">
    <name type="scientific">Sphaerospermopsis reniformis</name>
    <dbReference type="NCBI Taxonomy" id="531300"/>
    <lineage>
        <taxon>Bacteria</taxon>
        <taxon>Bacillati</taxon>
        <taxon>Cyanobacteriota</taxon>
        <taxon>Cyanophyceae</taxon>
        <taxon>Nostocales</taxon>
        <taxon>Aphanizomenonaceae</taxon>
        <taxon>Sphaerospermopsis</taxon>
    </lineage>
</organism>
<dbReference type="GO" id="GO:0009401">
    <property type="term" value="P:phosphoenolpyruvate-dependent sugar phosphotransferase system"/>
    <property type="evidence" value="ECO:0007669"/>
    <property type="project" value="UniProtKB-KW"/>
</dbReference>
<dbReference type="SUPFAM" id="SSF55594">
    <property type="entry name" value="HPr-like"/>
    <property type="match status" value="1"/>
</dbReference>
<feature type="domain" description="PTS EIIA type-4" evidence="20">
    <location>
        <begin position="1"/>
        <end position="136"/>
    </location>
</feature>
<evidence type="ECO:0000256" key="11">
    <source>
        <dbReference type="ARBA" id="ARBA00022448"/>
    </source>
</evidence>
<dbReference type="SUPFAM" id="SSF53062">
    <property type="entry name" value="PTS system fructose IIA component-like"/>
    <property type="match status" value="1"/>
</dbReference>
<dbReference type="InterPro" id="IPR004701">
    <property type="entry name" value="PTS_EIIA_man-typ"/>
</dbReference>
<keyword evidence="11" id="KW-0813">Transport</keyword>
<evidence type="ECO:0000313" key="22">
    <source>
        <dbReference type="EMBL" id="GCL38462.1"/>
    </source>
</evidence>
<comment type="subunit">
    <text evidence="19">Homodimer. The dihydroxyacetone kinase complex is composed of a homodimer of DhaM, a homodimer of DhaK and the subunit DhaL.</text>
</comment>
<dbReference type="EC" id="2.7.3.9" evidence="9"/>
<dbReference type="PROSITE" id="PS51350">
    <property type="entry name" value="PTS_HPR_DOM"/>
    <property type="match status" value="1"/>
</dbReference>
<keyword evidence="12" id="KW-0963">Cytoplasm</keyword>
<dbReference type="GO" id="GO:0005737">
    <property type="term" value="C:cytoplasm"/>
    <property type="evidence" value="ECO:0007669"/>
    <property type="project" value="UniProtKB-SubCell"/>
</dbReference>
<evidence type="ECO:0000256" key="6">
    <source>
        <dbReference type="ARBA" id="ARBA00004496"/>
    </source>
</evidence>
<dbReference type="SUPFAM" id="SSF52009">
    <property type="entry name" value="Phosphohistidine domain"/>
    <property type="match status" value="1"/>
</dbReference>
<keyword evidence="22" id="KW-0670">Pyruvate</keyword>
<dbReference type="AlphaFoldDB" id="A0A480A1U3"/>
<keyword evidence="15" id="KW-0598">Phosphotransferase system</keyword>
<keyword evidence="18" id="KW-0460">Magnesium</keyword>
<dbReference type="InterPro" id="IPR036662">
    <property type="entry name" value="PTS_EIIA_man-typ_sf"/>
</dbReference>
<evidence type="ECO:0000256" key="5">
    <source>
        <dbReference type="ARBA" id="ARBA00003681"/>
    </source>
</evidence>
<dbReference type="PANTHER" id="PTHR46244:SF6">
    <property type="entry name" value="PHOSPHOENOLPYRUVATE-PROTEIN PHOSPHOTRANSFERASE"/>
    <property type="match status" value="1"/>
</dbReference>
<evidence type="ECO:0000256" key="1">
    <source>
        <dbReference type="ARBA" id="ARBA00000683"/>
    </source>
</evidence>
<feature type="domain" description="HPr" evidence="21">
    <location>
        <begin position="156"/>
        <end position="246"/>
    </location>
</feature>
<dbReference type="SUPFAM" id="SSF47831">
    <property type="entry name" value="Enzyme I of the PEP:sugar phosphotransferase system HPr-binding (sub)domain"/>
    <property type="match status" value="1"/>
</dbReference>
<evidence type="ECO:0000256" key="17">
    <source>
        <dbReference type="ARBA" id="ARBA00022777"/>
    </source>
</evidence>
<evidence type="ECO:0000313" key="23">
    <source>
        <dbReference type="Proteomes" id="UP000300142"/>
    </source>
</evidence>
<dbReference type="NCBIfam" id="TIGR02364">
    <property type="entry name" value="dha_pts"/>
    <property type="match status" value="1"/>
</dbReference>
<dbReference type="GO" id="GO:0016020">
    <property type="term" value="C:membrane"/>
    <property type="evidence" value="ECO:0007669"/>
    <property type="project" value="InterPro"/>
</dbReference>
<dbReference type="EMBL" id="BJCE01000144">
    <property type="protein sequence ID" value="GCL38462.1"/>
    <property type="molecule type" value="Genomic_DNA"/>
</dbReference>
<dbReference type="PROSITE" id="PS51096">
    <property type="entry name" value="PTS_EIIA_TYPE_4"/>
    <property type="match status" value="1"/>
</dbReference>
<keyword evidence="14 22" id="KW-0808">Transferase</keyword>
<comment type="subcellular location">
    <subcellularLocation>
        <location evidence="6">Cytoplasm</location>
    </subcellularLocation>
</comment>
<evidence type="ECO:0000256" key="9">
    <source>
        <dbReference type="ARBA" id="ARBA00012232"/>
    </source>
</evidence>
<evidence type="ECO:0000256" key="15">
    <source>
        <dbReference type="ARBA" id="ARBA00022683"/>
    </source>
</evidence>
<evidence type="ECO:0000256" key="13">
    <source>
        <dbReference type="ARBA" id="ARBA00022597"/>
    </source>
</evidence>
<dbReference type="GO" id="GO:0046872">
    <property type="term" value="F:metal ion binding"/>
    <property type="evidence" value="ECO:0007669"/>
    <property type="project" value="UniProtKB-KW"/>
</dbReference>
<evidence type="ECO:0000256" key="3">
    <source>
        <dbReference type="ARBA" id="ARBA00001946"/>
    </source>
</evidence>
<evidence type="ECO:0000256" key="2">
    <source>
        <dbReference type="ARBA" id="ARBA00001113"/>
    </source>
</evidence>
<dbReference type="PANTHER" id="PTHR46244">
    <property type="entry name" value="PHOSPHOENOLPYRUVATE-PROTEIN PHOSPHOTRANSFERASE"/>
    <property type="match status" value="1"/>
</dbReference>
<dbReference type="Gene3D" id="3.50.30.10">
    <property type="entry name" value="Phosphohistidine domain"/>
    <property type="match status" value="1"/>
</dbReference>
<dbReference type="InterPro" id="IPR023151">
    <property type="entry name" value="PEP_util_CS"/>
</dbReference>
<comment type="cofactor">
    <cofactor evidence="3">
        <name>Mg(2+)</name>
        <dbReference type="ChEBI" id="CHEBI:18420"/>
    </cofactor>
</comment>
<dbReference type="InterPro" id="IPR006318">
    <property type="entry name" value="PTS_EI-like"/>
</dbReference>
<dbReference type="InterPro" id="IPR050499">
    <property type="entry name" value="PEP-utilizing_PTS_enzyme"/>
</dbReference>
<evidence type="ECO:0000256" key="4">
    <source>
        <dbReference type="ARBA" id="ARBA00002788"/>
    </source>
</evidence>
<dbReference type="SUPFAM" id="SSF51621">
    <property type="entry name" value="Phosphoenolpyruvate/pyruvate domain"/>
    <property type="match status" value="1"/>
</dbReference>
<evidence type="ECO:0000256" key="10">
    <source>
        <dbReference type="ARBA" id="ARBA00020422"/>
    </source>
</evidence>
<evidence type="ECO:0000256" key="12">
    <source>
        <dbReference type="ARBA" id="ARBA00022490"/>
    </source>
</evidence>
<keyword evidence="13" id="KW-0762">Sugar transport</keyword>
<dbReference type="Pfam" id="PF02896">
    <property type="entry name" value="PEP-utilizers_C"/>
    <property type="match status" value="1"/>
</dbReference>
<dbReference type="InterPro" id="IPR008731">
    <property type="entry name" value="PTS_EIN"/>
</dbReference>
<dbReference type="PROSITE" id="PS00369">
    <property type="entry name" value="PTS_HPR_HIS"/>
    <property type="match status" value="1"/>
</dbReference>
<proteinExistence type="inferred from homology"/>
<evidence type="ECO:0000256" key="7">
    <source>
        <dbReference type="ARBA" id="ARBA00007837"/>
    </source>
</evidence>
<comment type="function">
    <text evidence="5">General (non sugar-specific) component of the phosphoenolpyruvate-dependent sugar phosphotransferase system (sugar PTS). This major carbohydrate active-transport system catalyzes the phosphorylation of incoming sugar substrates concomitantly with their translocation across the cell membrane. The phosphoryl group from phosphoenolpyruvate (PEP) is transferred to the phosphoryl carrier protein HPr by enzyme I. Phospho-HPr then transfers it to the PTS EIIA domain.</text>
</comment>
<comment type="catalytic activity">
    <reaction evidence="1">
        <text>L-histidyl-[protein] + phosphoenolpyruvate = N(pros)-phospho-L-histidyl-[protein] + pyruvate</text>
        <dbReference type="Rhea" id="RHEA:23880"/>
        <dbReference type="Rhea" id="RHEA-COMP:9745"/>
        <dbReference type="Rhea" id="RHEA-COMP:9746"/>
        <dbReference type="ChEBI" id="CHEBI:15361"/>
        <dbReference type="ChEBI" id="CHEBI:29979"/>
        <dbReference type="ChEBI" id="CHEBI:58702"/>
        <dbReference type="ChEBI" id="CHEBI:64837"/>
        <dbReference type="EC" id="2.7.3.9"/>
    </reaction>
</comment>
<dbReference type="NCBIfam" id="TIGR01003">
    <property type="entry name" value="PTS_HPr_family"/>
    <property type="match status" value="1"/>
</dbReference>
<name>A0A480A1U3_9CYAN</name>
<dbReference type="InterPro" id="IPR036637">
    <property type="entry name" value="Phosphohistidine_dom_sf"/>
</dbReference>
<dbReference type="PRINTS" id="PR00107">
    <property type="entry name" value="PHOSPHOCPHPR"/>
</dbReference>
<dbReference type="Pfam" id="PF00391">
    <property type="entry name" value="PEP-utilizers"/>
    <property type="match status" value="1"/>
</dbReference>
<evidence type="ECO:0000256" key="16">
    <source>
        <dbReference type="ARBA" id="ARBA00022723"/>
    </source>
</evidence>
<comment type="caution">
    <text evidence="22">The sequence shown here is derived from an EMBL/GenBank/DDBJ whole genome shotgun (WGS) entry which is preliminary data.</text>
</comment>
<sequence>MVGIVIVSHSKQLALGVQELAAQMVQGKIPLAVAAGVDDPEHPLGTDAIKVYEAIASVFSDDGVLVLMDLGSALMSAEMALEFLPPEQREKIYLCAAPLVEGAISAVVAAAAGKNIQQVITEAQGALIAKATQLNLVTSPLSDFSTQTGNTAAIPTQEIRLKITNRLGLHARPAAQFVATASRFKSQIKVQNLTRNTEAVRGDSINQVATLGVRQGHELLITATGTDAQEALRALQGLIINNFGEDDSIIAIPAPREEVTSPTEGELIGIAASSGIAIAPLIHYQSVTIPITEYHIENVEIEWHRLQSAIQIAKQEIASLLSHTSIQIGDAEAAIFDAHLLFLADPVMLEAARQHIVEKRLNAEVSWQAVVDEVANSYRKLEDAYLQERVDDVVDVGRRVLRILLGSLPTDLHITEPSIIVGTDLSPSDTAKLDPAKVMGICMTSGSATSHSAIIARTLGIPAVVGVTPQVLTLESGTLMAIDGESGKVWVAPPAETLTALEAKRQTWQTAQAEAKAKAHQPAITRDGRRIQIFANIGSIADAKTAVSHGAEGVGLLRTEFLYLEKTKAPTEEEQLEVYQAIAQVLDQRPLIIRTLDVGGDKPLPYLNLSSLSEETNPFLGVRGIRFCLENPQFLKTQLRAILRASYGNNIKIMWPMIAILTELRAAKAILTEVQAELRAEGIAFDEKMAVGMMIETPAAVAIADQLAQEVDFFSIGTNDLSQYVMAGDRTNPKVATLADALQPAVLRMIQQTVQAAHAANIWVGLCGEVAAETLVAPILLGLGLDELSVNPQAIASLKQAISHLTISEAQAIASVALTQDSATSVRELVYPIG</sequence>
<dbReference type="Pfam" id="PF00381">
    <property type="entry name" value="PTS-HPr"/>
    <property type="match status" value="1"/>
</dbReference>
<keyword evidence="17" id="KW-0418">Kinase</keyword>
<evidence type="ECO:0000256" key="18">
    <source>
        <dbReference type="ARBA" id="ARBA00022842"/>
    </source>
</evidence>
<keyword evidence="23" id="KW-1185">Reference proteome</keyword>
<dbReference type="CDD" id="cd00367">
    <property type="entry name" value="PTS-HPr_like"/>
    <property type="match status" value="1"/>
</dbReference>
<dbReference type="InterPro" id="IPR035895">
    <property type="entry name" value="HPr-like_sf"/>
</dbReference>
<evidence type="ECO:0000256" key="19">
    <source>
        <dbReference type="ARBA" id="ARBA00046577"/>
    </source>
</evidence>
<dbReference type="RefSeq" id="WP_201277644.1">
    <property type="nucleotide sequence ID" value="NZ_BJCE01000144.1"/>
</dbReference>
<dbReference type="EC" id="2.7.1.121" evidence="8"/>
<evidence type="ECO:0000259" key="21">
    <source>
        <dbReference type="PROSITE" id="PS51350"/>
    </source>
</evidence>
<dbReference type="InterPro" id="IPR012844">
    <property type="entry name" value="DhaM_N"/>
</dbReference>
<dbReference type="InterPro" id="IPR008279">
    <property type="entry name" value="PEP-util_enz_mobile_dom"/>
</dbReference>
<dbReference type="NCBIfam" id="TIGR01417">
    <property type="entry name" value="PTS_I_fam"/>
    <property type="match status" value="1"/>
</dbReference>
<dbReference type="Pfam" id="PF03610">
    <property type="entry name" value="EIIA-man"/>
    <property type="match status" value="1"/>
</dbReference>
<dbReference type="Gene3D" id="3.40.50.510">
    <property type="entry name" value="Phosphotransferase system, mannose-type IIA component"/>
    <property type="match status" value="1"/>
</dbReference>
<dbReference type="InterPro" id="IPR000121">
    <property type="entry name" value="PEP_util_C"/>
</dbReference>
<dbReference type="InterPro" id="IPR036618">
    <property type="entry name" value="PtsI_HPr-bd_sf"/>
</dbReference>